<dbReference type="EMBL" id="CP041636">
    <property type="protein sequence ID" value="QDO97424.1"/>
    <property type="molecule type" value="Genomic_DNA"/>
</dbReference>
<evidence type="ECO:0000256" key="1">
    <source>
        <dbReference type="ARBA" id="ARBA00007689"/>
    </source>
</evidence>
<dbReference type="Gene3D" id="3.30.70.1060">
    <property type="entry name" value="Dimeric alpha+beta barrel"/>
    <property type="match status" value="1"/>
</dbReference>
<keyword evidence="4" id="KW-1185">Reference proteome</keyword>
<comment type="similarity">
    <text evidence="1">Belongs to the YciI family.</text>
</comment>
<protein>
    <submittedName>
        <fullName evidence="3">YciI family protein</fullName>
    </submittedName>
</protein>
<reference evidence="3 4" key="1">
    <citation type="submission" date="2019-07" db="EMBL/GenBank/DDBJ databases">
        <title>Genome sequencing for Ferrovibrio sp. K5.</title>
        <authorList>
            <person name="Park S.-J."/>
        </authorList>
    </citation>
    <scope>NUCLEOTIDE SEQUENCE [LARGE SCALE GENOMIC DNA]</scope>
    <source>
        <strain evidence="3 4">K5</strain>
    </source>
</reference>
<dbReference type="PANTHER" id="PTHR35174">
    <property type="entry name" value="BLL7171 PROTEIN-RELATED"/>
    <property type="match status" value="1"/>
</dbReference>
<dbReference type="Proteomes" id="UP000317496">
    <property type="component" value="Chromosome"/>
</dbReference>
<proteinExistence type="inferred from homology"/>
<evidence type="ECO:0000313" key="3">
    <source>
        <dbReference type="EMBL" id="QDO97424.1"/>
    </source>
</evidence>
<dbReference type="PANTHER" id="PTHR35174:SF3">
    <property type="entry name" value="BLL7171 PROTEIN"/>
    <property type="match status" value="1"/>
</dbReference>
<dbReference type="AlphaFoldDB" id="A0A516H0Y0"/>
<dbReference type="SUPFAM" id="SSF54909">
    <property type="entry name" value="Dimeric alpha+beta barrel"/>
    <property type="match status" value="1"/>
</dbReference>
<name>A0A516H0Y0_9PROT</name>
<evidence type="ECO:0000259" key="2">
    <source>
        <dbReference type="Pfam" id="PF03795"/>
    </source>
</evidence>
<dbReference type="InterPro" id="IPR005545">
    <property type="entry name" value="YCII"/>
</dbReference>
<accession>A0A516H0Y0</accession>
<dbReference type="OrthoDB" id="9807535at2"/>
<dbReference type="Pfam" id="PF03795">
    <property type="entry name" value="YCII"/>
    <property type="match status" value="1"/>
</dbReference>
<dbReference type="RefSeq" id="WP_144068405.1">
    <property type="nucleotide sequence ID" value="NZ_CP041636.1"/>
</dbReference>
<feature type="domain" description="YCII-related" evidence="2">
    <location>
        <begin position="1"/>
        <end position="116"/>
    </location>
</feature>
<organism evidence="3 4">
    <name type="scientific">Ferrovibrio terrae</name>
    <dbReference type="NCBI Taxonomy" id="2594003"/>
    <lineage>
        <taxon>Bacteria</taxon>
        <taxon>Pseudomonadati</taxon>
        <taxon>Pseudomonadota</taxon>
        <taxon>Alphaproteobacteria</taxon>
        <taxon>Rhodospirillales</taxon>
        <taxon>Rhodospirillaceae</taxon>
        <taxon>Ferrovibrio</taxon>
    </lineage>
</organism>
<evidence type="ECO:0000313" key="4">
    <source>
        <dbReference type="Proteomes" id="UP000317496"/>
    </source>
</evidence>
<dbReference type="InterPro" id="IPR011008">
    <property type="entry name" value="Dimeric_a/b-barrel"/>
</dbReference>
<sequence>MLYAILCYNDEAAVEAWPKAKDDAVIAKRRTVTDKLAAKGQLGPILRLMNTTAATTVRYGAEPVVIDGPFAETKEQLLGLYVIDVASLDEAVDIARGMAGKNGDGGSGAFEIRPLRAFIPDTEKRETMIS</sequence>
<dbReference type="KEGG" id="fer:FNB15_09170"/>
<gene>
    <name evidence="3" type="ORF">FNB15_09170</name>
</gene>